<dbReference type="AlphaFoldDB" id="A0A812Q8F1"/>
<dbReference type="InterPro" id="IPR002048">
    <property type="entry name" value="EF_hand_dom"/>
</dbReference>
<sequence>MAPKSKATAKPKRSRAGSAPPRPRRGASPAPSGSVAGSNREGSKERAGSMVESKEKAADGDAASAASTEVEAPPVIVSISKETIKKIFSRFDLNGNGTIEMSELAMVFQILAPRQWSTNAIKRLFDGMDINEDGHVQFTEFIEWIFDTGTNSFKGALEIAETNDGARTLEWSVADIQLPITAPDIRAELEIIDGFAIEDEIKKMDPYDLKKLELITVVPDPIRRVLEAVYLLLLPSSGLPSISALTPPEWSGIQDMLKDSSMSQRVMNFKARKEEMKTRPLWGSYAARRFFTVEKVDADIAELEGDPPRPLSYERVVSSCQSLRLGAMRLEAPISDGCVSTK</sequence>
<feature type="domain" description="EF-hand" evidence="3">
    <location>
        <begin position="116"/>
        <end position="151"/>
    </location>
</feature>
<dbReference type="SMART" id="SM00054">
    <property type="entry name" value="EFh"/>
    <property type="match status" value="2"/>
</dbReference>
<dbReference type="PROSITE" id="PS50222">
    <property type="entry name" value="EF_HAND_2"/>
    <property type="match status" value="2"/>
</dbReference>
<dbReference type="PROSITE" id="PS00018">
    <property type="entry name" value="EF_HAND_1"/>
    <property type="match status" value="2"/>
</dbReference>
<name>A0A812Q8F1_9DINO</name>
<organism evidence="4 5">
    <name type="scientific">Symbiodinium natans</name>
    <dbReference type="NCBI Taxonomy" id="878477"/>
    <lineage>
        <taxon>Eukaryota</taxon>
        <taxon>Sar</taxon>
        <taxon>Alveolata</taxon>
        <taxon>Dinophyceae</taxon>
        <taxon>Suessiales</taxon>
        <taxon>Symbiodiniaceae</taxon>
        <taxon>Symbiodinium</taxon>
    </lineage>
</organism>
<comment type="caution">
    <text evidence="4">The sequence shown here is derived from an EMBL/GenBank/DDBJ whole genome shotgun (WGS) entry which is preliminary data.</text>
</comment>
<reference evidence="4" key="1">
    <citation type="submission" date="2021-02" db="EMBL/GenBank/DDBJ databases">
        <authorList>
            <person name="Dougan E. K."/>
            <person name="Rhodes N."/>
            <person name="Thang M."/>
            <person name="Chan C."/>
        </authorList>
    </citation>
    <scope>NUCLEOTIDE SEQUENCE</scope>
</reference>
<dbReference type="SUPFAM" id="SSF47473">
    <property type="entry name" value="EF-hand"/>
    <property type="match status" value="1"/>
</dbReference>
<evidence type="ECO:0000313" key="5">
    <source>
        <dbReference type="Proteomes" id="UP000604046"/>
    </source>
</evidence>
<dbReference type="InterPro" id="IPR011992">
    <property type="entry name" value="EF-hand-dom_pair"/>
</dbReference>
<dbReference type="InterPro" id="IPR018247">
    <property type="entry name" value="EF_Hand_1_Ca_BS"/>
</dbReference>
<protein>
    <submittedName>
        <fullName evidence="4">Nict2 protein</fullName>
    </submittedName>
</protein>
<dbReference type="Gene3D" id="1.20.920.60">
    <property type="match status" value="1"/>
</dbReference>
<feature type="compositionally biased region" description="Basic and acidic residues" evidence="2">
    <location>
        <begin position="41"/>
        <end position="59"/>
    </location>
</feature>
<feature type="compositionally biased region" description="Low complexity" evidence="2">
    <location>
        <begin position="26"/>
        <end position="38"/>
    </location>
</feature>
<proteinExistence type="predicted"/>
<evidence type="ECO:0000313" key="4">
    <source>
        <dbReference type="EMBL" id="CAE7390081.1"/>
    </source>
</evidence>
<evidence type="ECO:0000259" key="3">
    <source>
        <dbReference type="PROSITE" id="PS50222"/>
    </source>
</evidence>
<gene>
    <name evidence="4" type="primary">Nict2</name>
    <name evidence="4" type="ORF">SNAT2548_LOCUS21262</name>
</gene>
<evidence type="ECO:0000256" key="2">
    <source>
        <dbReference type="SAM" id="MobiDB-lite"/>
    </source>
</evidence>
<feature type="domain" description="EF-hand" evidence="3">
    <location>
        <begin position="79"/>
        <end position="114"/>
    </location>
</feature>
<keyword evidence="5" id="KW-1185">Reference proteome</keyword>
<accession>A0A812Q8F1</accession>
<dbReference type="Proteomes" id="UP000604046">
    <property type="component" value="Unassembled WGS sequence"/>
</dbReference>
<feature type="region of interest" description="Disordered" evidence="2">
    <location>
        <begin position="1"/>
        <end position="70"/>
    </location>
</feature>
<dbReference type="OrthoDB" id="427983at2759"/>
<dbReference type="CDD" id="cd00051">
    <property type="entry name" value="EFh"/>
    <property type="match status" value="1"/>
</dbReference>
<dbReference type="Gene3D" id="1.10.238.10">
    <property type="entry name" value="EF-hand"/>
    <property type="match status" value="1"/>
</dbReference>
<evidence type="ECO:0000256" key="1">
    <source>
        <dbReference type="ARBA" id="ARBA00022837"/>
    </source>
</evidence>
<dbReference type="Pfam" id="PF13499">
    <property type="entry name" value="EF-hand_7"/>
    <property type="match status" value="1"/>
</dbReference>
<dbReference type="EMBL" id="CAJNDS010002244">
    <property type="protein sequence ID" value="CAE7390081.1"/>
    <property type="molecule type" value="Genomic_DNA"/>
</dbReference>
<dbReference type="GO" id="GO:0005509">
    <property type="term" value="F:calcium ion binding"/>
    <property type="evidence" value="ECO:0007669"/>
    <property type="project" value="InterPro"/>
</dbReference>
<keyword evidence="1" id="KW-0106">Calcium</keyword>